<dbReference type="RefSeq" id="WP_197415027.1">
    <property type="nucleotide sequence ID" value="NZ_KQ959971.1"/>
</dbReference>
<dbReference type="PATRIC" id="fig|1379.3.peg.1290"/>
<evidence type="ECO:0000313" key="3">
    <source>
        <dbReference type="Proteomes" id="UP000070355"/>
    </source>
</evidence>
<name>A0A133ZUE2_9BACL</name>
<protein>
    <recommendedName>
        <fullName evidence="1">Transposase IS204/IS1001/IS1096/IS1165 zinc-finger domain-containing protein</fullName>
    </recommendedName>
</protein>
<reference evidence="3" key="1">
    <citation type="submission" date="2016-01" db="EMBL/GenBank/DDBJ databases">
        <authorList>
            <person name="Mitreva M."/>
            <person name="Pepin K.H."/>
            <person name="Mihindukulasuriya K.A."/>
            <person name="Fulton R."/>
            <person name="Fronick C."/>
            <person name="O'Laughlin M."/>
            <person name="Miner T."/>
            <person name="Herter B."/>
            <person name="Rosa B.A."/>
            <person name="Cordes M."/>
            <person name="Tomlinson C."/>
            <person name="Wollam A."/>
            <person name="Palsikar V.B."/>
            <person name="Mardis E.R."/>
            <person name="Wilson R.K."/>
        </authorList>
    </citation>
    <scope>NUCLEOTIDE SEQUENCE [LARGE SCALE GENOMIC DNA]</scope>
    <source>
        <strain evidence="3">DNF01167</strain>
    </source>
</reference>
<comment type="caution">
    <text evidence="2">The sequence shown here is derived from an EMBL/GenBank/DDBJ whole genome shotgun (WGS) entry which is preliminary data.</text>
</comment>
<feature type="domain" description="Transposase IS204/IS1001/IS1096/IS1165 zinc-finger" evidence="1">
    <location>
        <begin position="24"/>
        <end position="64"/>
    </location>
</feature>
<evidence type="ECO:0000313" key="2">
    <source>
        <dbReference type="EMBL" id="KXB59036.1"/>
    </source>
</evidence>
<feature type="non-terminal residue" evidence="2">
    <location>
        <position position="1"/>
    </location>
</feature>
<dbReference type="EMBL" id="LSDC01000083">
    <property type="protein sequence ID" value="KXB59036.1"/>
    <property type="molecule type" value="Genomic_DNA"/>
</dbReference>
<accession>A0A133ZUE2</accession>
<gene>
    <name evidence="2" type="ORF">HMPREF3186_01310</name>
</gene>
<organism evidence="2 3">
    <name type="scientific">Gemella haemolysans</name>
    <dbReference type="NCBI Taxonomy" id="1379"/>
    <lineage>
        <taxon>Bacteria</taxon>
        <taxon>Bacillati</taxon>
        <taxon>Bacillota</taxon>
        <taxon>Bacilli</taxon>
        <taxon>Bacillales</taxon>
        <taxon>Gemellaceae</taxon>
        <taxon>Gemella</taxon>
    </lineage>
</organism>
<proteinExistence type="predicted"/>
<sequence length="106" mass="12159">KTEEIEINGCKHLVYYGVLEASSNSCPYCKDCKITNNGYRKVKIKMPAISDKPVILYLNKHRFIYKGFRKSFTTETTEVKKYSNTSKNLRAGIIKGLSKENTSKKK</sequence>
<evidence type="ECO:0000259" key="1">
    <source>
        <dbReference type="Pfam" id="PF14690"/>
    </source>
</evidence>
<dbReference type="Pfam" id="PF14690">
    <property type="entry name" value="Zn_ribbon_ISL3"/>
    <property type="match status" value="1"/>
</dbReference>
<dbReference type="InterPro" id="IPR029261">
    <property type="entry name" value="Transposase_Znf"/>
</dbReference>
<dbReference type="AlphaFoldDB" id="A0A133ZUE2"/>
<dbReference type="Proteomes" id="UP000070355">
    <property type="component" value="Unassembled WGS sequence"/>
</dbReference>